<comment type="caution">
    <text evidence="3">The sequence shown here is derived from an EMBL/GenBank/DDBJ whole genome shotgun (WGS) entry which is preliminary data.</text>
</comment>
<evidence type="ECO:0000313" key="4">
    <source>
        <dbReference type="Proteomes" id="UP001156831"/>
    </source>
</evidence>
<reference evidence="3 4" key="1">
    <citation type="submission" date="2023-04" db="EMBL/GenBank/DDBJ databases">
        <title>Luteimonas sp. M1R5S18.</title>
        <authorList>
            <person name="Sun J.-Q."/>
        </authorList>
    </citation>
    <scope>NUCLEOTIDE SEQUENCE [LARGE SCALE GENOMIC DNA]</scope>
    <source>
        <strain evidence="3 4">M1R5S18</strain>
    </source>
</reference>
<feature type="transmembrane region" description="Helical" evidence="1">
    <location>
        <begin position="99"/>
        <end position="120"/>
    </location>
</feature>
<feature type="transmembrane region" description="Helical" evidence="1">
    <location>
        <begin position="73"/>
        <end position="93"/>
    </location>
</feature>
<keyword evidence="1" id="KW-0472">Membrane</keyword>
<dbReference type="InterPro" id="IPR025196">
    <property type="entry name" value="DUF4126"/>
</dbReference>
<sequence length="154" mass="15780">MIFLVALLLGIVSGLRAMLPLAAVAWATRVGWLDFGDSWLAILGHAWAPWILTLLAVGELVADKLPSTPSRTVPLQFGTRLVVGAAAGALLALGSGAPWIGGLVAGLIGAIGGTLGGRAMRARLAARFGRDLPAALIEDTVAIAGAWLLLRTLA</sequence>
<dbReference type="Proteomes" id="UP001156831">
    <property type="component" value="Unassembled WGS sequence"/>
</dbReference>
<dbReference type="Pfam" id="PF13548">
    <property type="entry name" value="DUF4126"/>
    <property type="match status" value="1"/>
</dbReference>
<feature type="domain" description="DUF4126" evidence="2">
    <location>
        <begin position="4"/>
        <end position="150"/>
    </location>
</feature>
<gene>
    <name evidence="3" type="ORF">QFW80_10290</name>
</gene>
<keyword evidence="1" id="KW-1133">Transmembrane helix</keyword>
<evidence type="ECO:0000259" key="2">
    <source>
        <dbReference type="Pfam" id="PF13548"/>
    </source>
</evidence>
<protein>
    <submittedName>
        <fullName evidence="3">DUF4126 family protein</fullName>
    </submittedName>
</protein>
<proteinExistence type="predicted"/>
<dbReference type="InterPro" id="IPR036148">
    <property type="entry name" value="MmgE/PrpD_sf"/>
</dbReference>
<name>A0ABT6JJP4_9GAMM</name>
<keyword evidence="1" id="KW-0812">Transmembrane</keyword>
<keyword evidence="4" id="KW-1185">Reference proteome</keyword>
<dbReference type="EMBL" id="JARXRN010000025">
    <property type="protein sequence ID" value="MDH5830902.1"/>
    <property type="molecule type" value="Genomic_DNA"/>
</dbReference>
<dbReference type="SUPFAM" id="SSF103378">
    <property type="entry name" value="2-methylcitrate dehydratase PrpD"/>
    <property type="match status" value="1"/>
</dbReference>
<evidence type="ECO:0000313" key="3">
    <source>
        <dbReference type="EMBL" id="MDH5830902.1"/>
    </source>
</evidence>
<feature type="transmembrane region" description="Helical" evidence="1">
    <location>
        <begin position="37"/>
        <end position="61"/>
    </location>
</feature>
<organism evidence="3 4">
    <name type="scientific">Luteimonas rhizosphaericola</name>
    <dbReference type="NCBI Taxonomy" id="3042024"/>
    <lineage>
        <taxon>Bacteria</taxon>
        <taxon>Pseudomonadati</taxon>
        <taxon>Pseudomonadota</taxon>
        <taxon>Gammaproteobacteria</taxon>
        <taxon>Lysobacterales</taxon>
        <taxon>Lysobacteraceae</taxon>
        <taxon>Luteimonas</taxon>
    </lineage>
</organism>
<accession>A0ABT6JJP4</accession>
<dbReference type="RefSeq" id="WP_280601794.1">
    <property type="nucleotide sequence ID" value="NZ_JARXRN010000025.1"/>
</dbReference>
<evidence type="ECO:0000256" key="1">
    <source>
        <dbReference type="SAM" id="Phobius"/>
    </source>
</evidence>